<dbReference type="Pfam" id="PF00849">
    <property type="entry name" value="PseudoU_synth_2"/>
    <property type="match status" value="1"/>
</dbReference>
<evidence type="ECO:0000256" key="5">
    <source>
        <dbReference type="ARBA" id="ARBA00036916"/>
    </source>
</evidence>
<evidence type="ECO:0000313" key="16">
    <source>
        <dbReference type="EMBL" id="PQO47636.1"/>
    </source>
</evidence>
<dbReference type="PANTHER" id="PTHR21600">
    <property type="entry name" value="MITOCHONDRIAL RNA PSEUDOURIDINE SYNTHASE"/>
    <property type="match status" value="1"/>
</dbReference>
<comment type="caution">
    <text evidence="16">The sequence shown here is derived from an EMBL/GenBank/DDBJ whole genome shotgun (WGS) entry which is preliminary data.</text>
</comment>
<dbReference type="PROSITE" id="PS01129">
    <property type="entry name" value="PSI_RLU"/>
    <property type="match status" value="1"/>
</dbReference>
<dbReference type="GO" id="GO:0003723">
    <property type="term" value="F:RNA binding"/>
    <property type="evidence" value="ECO:0007669"/>
    <property type="project" value="InterPro"/>
</dbReference>
<gene>
    <name evidence="16" type="ORF">C5Y93_02980</name>
</gene>
<evidence type="ECO:0000259" key="15">
    <source>
        <dbReference type="Pfam" id="PF00849"/>
    </source>
</evidence>
<sequence>MADRDWKVLHLDERLIVLDKPSGMLSVPGRGDDKYDSLAVQVAADFPGARNVHRLDRDTSGVIVMARDVDAHRELSRQFEQRETDKRYVAVVAGILAGESGRIELPLRKDFDRPPRHMVDPQQGKPAVTDWQVEARCADSTRLALIPQTGRSHQLRVHLQAIGHPILGDPLYAPESLQAAAPRLMLHALELEITDPSSGERIRFVAQTPF</sequence>
<proteinExistence type="predicted"/>
<evidence type="ECO:0000256" key="3">
    <source>
        <dbReference type="ARBA" id="ARBA00023235"/>
    </source>
</evidence>
<dbReference type="InterPro" id="IPR020103">
    <property type="entry name" value="PsdUridine_synth_cat_dom_sf"/>
</dbReference>
<evidence type="ECO:0000256" key="2">
    <source>
        <dbReference type="ARBA" id="ARBA00022694"/>
    </source>
</evidence>
<dbReference type="OrthoDB" id="9784108at2"/>
<evidence type="ECO:0000256" key="8">
    <source>
        <dbReference type="ARBA" id="ARBA00038945"/>
    </source>
</evidence>
<dbReference type="PANTHER" id="PTHR21600:SF91">
    <property type="entry name" value="DUAL-SPECIFICITY RNA PSEUDOURIDINE SYNTHASE RLUA"/>
    <property type="match status" value="1"/>
</dbReference>
<evidence type="ECO:0000256" key="12">
    <source>
        <dbReference type="ARBA" id="ARBA00042844"/>
    </source>
</evidence>
<dbReference type="EMBL" id="PUHZ01000004">
    <property type="protein sequence ID" value="PQO47636.1"/>
    <property type="molecule type" value="Genomic_DNA"/>
</dbReference>
<dbReference type="EC" id="5.4.99.29" evidence="8"/>
<reference evidence="16 17" key="1">
    <citation type="submission" date="2018-02" db="EMBL/GenBank/DDBJ databases">
        <title>Comparative genomes isolates from brazilian mangrove.</title>
        <authorList>
            <person name="Araujo J.E."/>
            <person name="Taketani R.G."/>
            <person name="Silva M.C.P."/>
            <person name="Loureco M.V."/>
            <person name="Andreote F.D."/>
        </authorList>
    </citation>
    <scope>NUCLEOTIDE SEQUENCE [LARGE SCALE GENOMIC DNA]</scope>
    <source>
        <strain evidence="16 17">Nap-Phe MGV</strain>
    </source>
</reference>
<comment type="catalytic activity">
    <reaction evidence="5">
        <text>uridine(746) in 23S rRNA = pseudouridine(746) in 23S rRNA</text>
        <dbReference type="Rhea" id="RHEA:42548"/>
        <dbReference type="Rhea" id="RHEA-COMP:10109"/>
        <dbReference type="Rhea" id="RHEA-COMP:10110"/>
        <dbReference type="ChEBI" id="CHEBI:65314"/>
        <dbReference type="ChEBI" id="CHEBI:65315"/>
        <dbReference type="EC" id="5.4.99.29"/>
    </reaction>
</comment>
<dbReference type="CDD" id="cd02869">
    <property type="entry name" value="PseudoU_synth_RluA_like"/>
    <property type="match status" value="1"/>
</dbReference>
<dbReference type="InterPro" id="IPR050188">
    <property type="entry name" value="RluA_PseudoU_synthase"/>
</dbReference>
<dbReference type="GO" id="GO:0160142">
    <property type="term" value="F:23S rRNA pseudouridine(746) synthase activity"/>
    <property type="evidence" value="ECO:0007669"/>
    <property type="project" value="UniProtKB-EC"/>
</dbReference>
<feature type="domain" description="Pseudouridine synthase RsuA/RluA-like" evidence="15">
    <location>
        <begin position="15"/>
        <end position="161"/>
    </location>
</feature>
<evidence type="ECO:0000256" key="9">
    <source>
        <dbReference type="ARBA" id="ARBA00039988"/>
    </source>
</evidence>
<organism evidence="16 17">
    <name type="scientific">Blastopirellula marina</name>
    <dbReference type="NCBI Taxonomy" id="124"/>
    <lineage>
        <taxon>Bacteria</taxon>
        <taxon>Pseudomonadati</taxon>
        <taxon>Planctomycetota</taxon>
        <taxon>Planctomycetia</taxon>
        <taxon>Pirellulales</taxon>
        <taxon>Pirellulaceae</taxon>
        <taxon>Blastopirellula</taxon>
    </lineage>
</organism>
<dbReference type="EC" id="5.4.99.28" evidence="7"/>
<dbReference type="SUPFAM" id="SSF55120">
    <property type="entry name" value="Pseudouridine synthase"/>
    <property type="match status" value="1"/>
</dbReference>
<keyword evidence="3" id="KW-0413">Isomerase</keyword>
<keyword evidence="1" id="KW-0698">rRNA processing</keyword>
<dbReference type="GO" id="GO:0000455">
    <property type="term" value="P:enzyme-directed rRNA pseudouridine synthesis"/>
    <property type="evidence" value="ECO:0007669"/>
    <property type="project" value="TreeGrafter"/>
</dbReference>
<name>A0A2S8GT93_9BACT</name>
<evidence type="ECO:0000313" key="17">
    <source>
        <dbReference type="Proteomes" id="UP000237819"/>
    </source>
</evidence>
<protein>
    <recommendedName>
        <fullName evidence="9">Dual-specificity RNA pseudouridine synthase RluA</fullName>
        <ecNumber evidence="7">5.4.99.28</ecNumber>
        <ecNumber evidence="8">5.4.99.29</ecNumber>
    </recommendedName>
    <alternativeName>
        <fullName evidence="10">23S rRNA pseudouridine(746) synthase</fullName>
    </alternativeName>
    <alternativeName>
        <fullName evidence="13">Ribosomal large subunit pseudouridine synthase A</fullName>
    </alternativeName>
    <alternativeName>
        <fullName evidence="12">rRNA pseudouridylate synthase A</fullName>
    </alternativeName>
    <alternativeName>
        <fullName evidence="14">rRNA-uridine isomerase A</fullName>
    </alternativeName>
    <alternativeName>
        <fullName evidence="11">tRNA pseudouridine(32) synthase</fullName>
    </alternativeName>
</protein>
<evidence type="ECO:0000256" key="6">
    <source>
        <dbReference type="ARBA" id="ARBA00037305"/>
    </source>
</evidence>
<dbReference type="AlphaFoldDB" id="A0A2S8GT93"/>
<evidence type="ECO:0000256" key="4">
    <source>
        <dbReference type="ARBA" id="ARBA00036184"/>
    </source>
</evidence>
<dbReference type="InterPro" id="IPR006145">
    <property type="entry name" value="PsdUridine_synth_RsuA/RluA"/>
</dbReference>
<evidence type="ECO:0000256" key="13">
    <source>
        <dbReference type="ARBA" id="ARBA00042883"/>
    </source>
</evidence>
<evidence type="ECO:0000256" key="10">
    <source>
        <dbReference type="ARBA" id="ARBA00041266"/>
    </source>
</evidence>
<evidence type="ECO:0000256" key="7">
    <source>
        <dbReference type="ARBA" id="ARBA00038944"/>
    </source>
</evidence>
<evidence type="ECO:0000256" key="11">
    <source>
        <dbReference type="ARBA" id="ARBA00042372"/>
    </source>
</evidence>
<dbReference type="InterPro" id="IPR006224">
    <property type="entry name" value="PsdUridine_synth_RluA-like_CS"/>
</dbReference>
<dbReference type="GO" id="GO:0160151">
    <property type="term" value="F:tRNA pseudouridine(32) synthase activity"/>
    <property type="evidence" value="ECO:0007669"/>
    <property type="project" value="UniProtKB-EC"/>
</dbReference>
<dbReference type="GO" id="GO:0008033">
    <property type="term" value="P:tRNA processing"/>
    <property type="evidence" value="ECO:0007669"/>
    <property type="project" value="UniProtKB-KW"/>
</dbReference>
<comment type="function">
    <text evidence="6">Dual specificity enzyme that catalyzes the synthesis of pseudouridine from uracil-746 in 23S ribosomal RNA and from uracil-32 in the anticodon stem and loop of transfer RNAs.</text>
</comment>
<dbReference type="Gene3D" id="3.30.2350.10">
    <property type="entry name" value="Pseudouridine synthase"/>
    <property type="match status" value="1"/>
</dbReference>
<keyword evidence="2" id="KW-0819">tRNA processing</keyword>
<evidence type="ECO:0000256" key="14">
    <source>
        <dbReference type="ARBA" id="ARBA00043143"/>
    </source>
</evidence>
<comment type="catalytic activity">
    <reaction evidence="4">
        <text>uridine(32) in tRNA = pseudouridine(32) in tRNA</text>
        <dbReference type="Rhea" id="RHEA:42544"/>
        <dbReference type="Rhea" id="RHEA-COMP:10107"/>
        <dbReference type="Rhea" id="RHEA-COMP:10108"/>
        <dbReference type="ChEBI" id="CHEBI:65314"/>
        <dbReference type="ChEBI" id="CHEBI:65315"/>
        <dbReference type="EC" id="5.4.99.28"/>
    </reaction>
</comment>
<evidence type="ECO:0000256" key="1">
    <source>
        <dbReference type="ARBA" id="ARBA00022552"/>
    </source>
</evidence>
<accession>A0A2S8GT93</accession>
<dbReference type="Proteomes" id="UP000237819">
    <property type="component" value="Unassembled WGS sequence"/>
</dbReference>